<dbReference type="EMBL" id="CZAL01000009">
    <property type="protein sequence ID" value="CUP38984.1"/>
    <property type="molecule type" value="Genomic_DNA"/>
</dbReference>
<evidence type="ECO:0000313" key="3">
    <source>
        <dbReference type="Proteomes" id="UP000095709"/>
    </source>
</evidence>
<protein>
    <submittedName>
        <fullName evidence="1">Uncharacterized protein</fullName>
    </submittedName>
</protein>
<dbReference type="Proteomes" id="UP001199915">
    <property type="component" value="Unassembled WGS sequence"/>
</dbReference>
<accession>A0A174MRF6</accession>
<dbReference type="Proteomes" id="UP000095709">
    <property type="component" value="Unassembled WGS sequence"/>
</dbReference>
<name>A0A174MRF6_9FIRM</name>
<dbReference type="EMBL" id="JAKNFS010000005">
    <property type="protein sequence ID" value="MCG4764695.1"/>
    <property type="molecule type" value="Genomic_DNA"/>
</dbReference>
<organism evidence="1 3">
    <name type="scientific">Fusicatenibacter saccharivorans</name>
    <dbReference type="NCBI Taxonomy" id="1150298"/>
    <lineage>
        <taxon>Bacteria</taxon>
        <taxon>Bacillati</taxon>
        <taxon>Bacillota</taxon>
        <taxon>Clostridia</taxon>
        <taxon>Lachnospirales</taxon>
        <taxon>Lachnospiraceae</taxon>
        <taxon>Fusicatenibacter</taxon>
    </lineage>
</organism>
<proteinExistence type="predicted"/>
<evidence type="ECO:0000313" key="1">
    <source>
        <dbReference type="EMBL" id="CUP38984.1"/>
    </source>
</evidence>
<reference evidence="2" key="2">
    <citation type="submission" date="2022-01" db="EMBL/GenBank/DDBJ databases">
        <title>Collection of gut derived symbiotic bacterial strains cultured from healthy donors.</title>
        <authorList>
            <person name="Lin H."/>
            <person name="Kohout C."/>
            <person name="Waligurski E."/>
            <person name="Pamer E.G."/>
        </authorList>
    </citation>
    <scope>NUCLEOTIDE SEQUENCE</scope>
    <source>
        <strain evidence="2">DFI.5.49</strain>
    </source>
</reference>
<reference evidence="1 3" key="1">
    <citation type="submission" date="2015-09" db="EMBL/GenBank/DDBJ databases">
        <authorList>
            <consortium name="Pathogen Informatics"/>
        </authorList>
    </citation>
    <scope>NUCLEOTIDE SEQUENCE [LARGE SCALE GENOMIC DNA]</scope>
    <source>
        <strain evidence="1 3">2789STDY5834885</strain>
    </source>
</reference>
<sequence length="55" mass="6707">MEKSKQQKNKVRFVVVREFSGEKSMREAFEQLIERQTCEHFEEWLEQREMAENAA</sequence>
<dbReference type="AlphaFoldDB" id="A0A174MRF6"/>
<gene>
    <name evidence="1" type="ORF">ERS852498_01878</name>
    <name evidence="2" type="ORF">L0N21_04075</name>
</gene>
<dbReference type="RefSeq" id="WP_164468434.1">
    <property type="nucleotide sequence ID" value="NZ_CAXSRP010000003.1"/>
</dbReference>
<evidence type="ECO:0000313" key="2">
    <source>
        <dbReference type="EMBL" id="MCG4764695.1"/>
    </source>
</evidence>